<feature type="compositionally biased region" description="Polar residues" evidence="1">
    <location>
        <begin position="80"/>
        <end position="93"/>
    </location>
</feature>
<reference evidence="2" key="1">
    <citation type="journal article" date="2023" name="Science">
        <title>Genome structures resolve the early diversification of teleost fishes.</title>
        <authorList>
            <person name="Parey E."/>
            <person name="Louis A."/>
            <person name="Montfort J."/>
            <person name="Bouchez O."/>
            <person name="Roques C."/>
            <person name="Iampietro C."/>
            <person name="Lluch J."/>
            <person name="Castinel A."/>
            <person name="Donnadieu C."/>
            <person name="Desvignes T."/>
            <person name="Floi Bucao C."/>
            <person name="Jouanno E."/>
            <person name="Wen M."/>
            <person name="Mejri S."/>
            <person name="Dirks R."/>
            <person name="Jansen H."/>
            <person name="Henkel C."/>
            <person name="Chen W.J."/>
            <person name="Zahm M."/>
            <person name="Cabau C."/>
            <person name="Klopp C."/>
            <person name="Thompson A.W."/>
            <person name="Robinson-Rechavi M."/>
            <person name="Braasch I."/>
            <person name="Lecointre G."/>
            <person name="Bobe J."/>
            <person name="Postlethwait J.H."/>
            <person name="Berthelot C."/>
            <person name="Roest Crollius H."/>
            <person name="Guiguen Y."/>
        </authorList>
    </citation>
    <scope>NUCLEOTIDE SEQUENCE</scope>
    <source>
        <strain evidence="2">WJC10195</strain>
    </source>
</reference>
<protein>
    <submittedName>
        <fullName evidence="2">Uncharacterized protein</fullName>
    </submittedName>
</protein>
<evidence type="ECO:0000313" key="3">
    <source>
        <dbReference type="Proteomes" id="UP001152622"/>
    </source>
</evidence>
<name>A0A9Q1ERG4_SYNKA</name>
<dbReference type="EMBL" id="JAINUF010000013">
    <property type="protein sequence ID" value="KAJ8343622.1"/>
    <property type="molecule type" value="Genomic_DNA"/>
</dbReference>
<sequence length="110" mass="12129">MHSDSVQSPPDTSPGSPEHKNTAGPTTSTVLYLRPALKNAFRFTPRCSCFKTKSHVMHEAQTIFKSACARPRPLVHSRSRLLTPSPSASQDTSQQHRKYPCQNPPPDFGA</sequence>
<feature type="region of interest" description="Disordered" evidence="1">
    <location>
        <begin position="1"/>
        <end position="29"/>
    </location>
</feature>
<comment type="caution">
    <text evidence="2">The sequence shown here is derived from an EMBL/GenBank/DDBJ whole genome shotgun (WGS) entry which is preliminary data.</text>
</comment>
<evidence type="ECO:0000313" key="2">
    <source>
        <dbReference type="EMBL" id="KAJ8343622.1"/>
    </source>
</evidence>
<feature type="region of interest" description="Disordered" evidence="1">
    <location>
        <begin position="77"/>
        <end position="110"/>
    </location>
</feature>
<dbReference type="AlphaFoldDB" id="A0A9Q1ERG4"/>
<gene>
    <name evidence="2" type="ORF">SKAU_G00309510</name>
</gene>
<keyword evidence="3" id="KW-1185">Reference proteome</keyword>
<dbReference type="Proteomes" id="UP001152622">
    <property type="component" value="Chromosome 13"/>
</dbReference>
<evidence type="ECO:0000256" key="1">
    <source>
        <dbReference type="SAM" id="MobiDB-lite"/>
    </source>
</evidence>
<feature type="compositionally biased region" description="Polar residues" evidence="1">
    <location>
        <begin position="1"/>
        <end position="15"/>
    </location>
</feature>
<accession>A0A9Q1ERG4</accession>
<proteinExistence type="predicted"/>
<organism evidence="2 3">
    <name type="scientific">Synaphobranchus kaupii</name>
    <name type="common">Kaup's arrowtooth eel</name>
    <dbReference type="NCBI Taxonomy" id="118154"/>
    <lineage>
        <taxon>Eukaryota</taxon>
        <taxon>Metazoa</taxon>
        <taxon>Chordata</taxon>
        <taxon>Craniata</taxon>
        <taxon>Vertebrata</taxon>
        <taxon>Euteleostomi</taxon>
        <taxon>Actinopterygii</taxon>
        <taxon>Neopterygii</taxon>
        <taxon>Teleostei</taxon>
        <taxon>Anguilliformes</taxon>
        <taxon>Synaphobranchidae</taxon>
        <taxon>Synaphobranchus</taxon>
    </lineage>
</organism>